<evidence type="ECO:0000256" key="11">
    <source>
        <dbReference type="SAM" id="SignalP"/>
    </source>
</evidence>
<feature type="signal peptide" evidence="11">
    <location>
        <begin position="1"/>
        <end position="31"/>
    </location>
</feature>
<dbReference type="GO" id="GO:0007166">
    <property type="term" value="P:cell surface receptor signaling pathway"/>
    <property type="evidence" value="ECO:0007669"/>
    <property type="project" value="TreeGrafter"/>
</dbReference>
<dbReference type="InterPro" id="IPR036179">
    <property type="entry name" value="Ig-like_dom_sf"/>
</dbReference>
<dbReference type="Ensembl" id="ENSHBUT00000008583.1">
    <property type="protein sequence ID" value="ENSHBUP00000024421.1"/>
    <property type="gene ID" value="ENSHBUG00000005824.1"/>
</dbReference>
<keyword evidence="7" id="KW-1015">Disulfide bond</keyword>
<evidence type="ECO:0000256" key="9">
    <source>
        <dbReference type="ARBA" id="ARBA00023180"/>
    </source>
</evidence>
<dbReference type="GO" id="GO:0042102">
    <property type="term" value="P:positive regulation of T cell proliferation"/>
    <property type="evidence" value="ECO:0007669"/>
    <property type="project" value="TreeGrafter"/>
</dbReference>
<keyword evidence="10" id="KW-0393">Immunoglobulin domain</keyword>
<dbReference type="InterPro" id="IPR003599">
    <property type="entry name" value="Ig_sub"/>
</dbReference>
<feature type="chain" id="PRO_5018683125" description="Ig-like domain-containing protein" evidence="11">
    <location>
        <begin position="32"/>
        <end position="144"/>
    </location>
</feature>
<dbReference type="Pfam" id="PF07686">
    <property type="entry name" value="V-set"/>
    <property type="match status" value="1"/>
</dbReference>
<dbReference type="InterPro" id="IPR013783">
    <property type="entry name" value="Ig-like_fold"/>
</dbReference>
<reference evidence="13" key="1">
    <citation type="submission" date="2025-08" db="UniProtKB">
        <authorList>
            <consortium name="Ensembl"/>
        </authorList>
    </citation>
    <scope>IDENTIFICATION</scope>
</reference>
<dbReference type="GO" id="GO:0042130">
    <property type="term" value="P:negative regulation of T cell proliferation"/>
    <property type="evidence" value="ECO:0007669"/>
    <property type="project" value="TreeGrafter"/>
</dbReference>
<protein>
    <recommendedName>
        <fullName evidence="12">Ig-like domain-containing protein</fullName>
    </recommendedName>
</protein>
<dbReference type="InterPro" id="IPR007110">
    <property type="entry name" value="Ig-like_dom"/>
</dbReference>
<dbReference type="PROSITE" id="PS50835">
    <property type="entry name" value="IG_LIKE"/>
    <property type="match status" value="1"/>
</dbReference>
<keyword evidence="3" id="KW-0812">Transmembrane</keyword>
<dbReference type="PANTHER" id="PTHR25466:SF9">
    <property type="entry name" value="FIBRONECTIN TYPE-III DOMAIN-CONTAINING PROTEIN"/>
    <property type="match status" value="1"/>
</dbReference>
<evidence type="ECO:0000256" key="4">
    <source>
        <dbReference type="ARBA" id="ARBA00022729"/>
    </source>
</evidence>
<dbReference type="OMA" id="ILAGVEW"/>
<keyword evidence="6" id="KW-0472">Membrane</keyword>
<evidence type="ECO:0000259" key="12">
    <source>
        <dbReference type="PROSITE" id="PS50835"/>
    </source>
</evidence>
<dbReference type="Proteomes" id="UP000264840">
    <property type="component" value="Unplaced"/>
</dbReference>
<dbReference type="SMART" id="SM00409">
    <property type="entry name" value="IG"/>
    <property type="match status" value="1"/>
</dbReference>
<keyword evidence="8" id="KW-0675">Receptor</keyword>
<keyword evidence="14" id="KW-1185">Reference proteome</keyword>
<dbReference type="STRING" id="8153.ENSHBUP00000024421"/>
<dbReference type="InterPro" id="IPR013106">
    <property type="entry name" value="Ig_V-set"/>
</dbReference>
<reference evidence="13" key="2">
    <citation type="submission" date="2025-09" db="UniProtKB">
        <authorList>
            <consortium name="Ensembl"/>
        </authorList>
    </citation>
    <scope>IDENTIFICATION</scope>
</reference>
<proteinExistence type="predicted"/>
<dbReference type="InterPro" id="IPR051713">
    <property type="entry name" value="T-cell_Activation_Regulation"/>
</dbReference>
<name>A0A3Q2WG81_HAPBU</name>
<dbReference type="SUPFAM" id="SSF48726">
    <property type="entry name" value="Immunoglobulin"/>
    <property type="match status" value="1"/>
</dbReference>
<keyword evidence="5" id="KW-1133">Transmembrane helix</keyword>
<evidence type="ECO:0000256" key="7">
    <source>
        <dbReference type="ARBA" id="ARBA00023157"/>
    </source>
</evidence>
<evidence type="ECO:0000256" key="2">
    <source>
        <dbReference type="ARBA" id="ARBA00022475"/>
    </source>
</evidence>
<organism evidence="13 14">
    <name type="scientific">Haplochromis burtoni</name>
    <name type="common">Burton's mouthbrooder</name>
    <name type="synonym">Chromis burtoni</name>
    <dbReference type="NCBI Taxonomy" id="8153"/>
    <lineage>
        <taxon>Eukaryota</taxon>
        <taxon>Metazoa</taxon>
        <taxon>Chordata</taxon>
        <taxon>Craniata</taxon>
        <taxon>Vertebrata</taxon>
        <taxon>Euteleostomi</taxon>
        <taxon>Actinopterygii</taxon>
        <taxon>Neopterygii</taxon>
        <taxon>Teleostei</taxon>
        <taxon>Neoteleostei</taxon>
        <taxon>Acanthomorphata</taxon>
        <taxon>Ovalentaria</taxon>
        <taxon>Cichlomorphae</taxon>
        <taxon>Cichliformes</taxon>
        <taxon>Cichlidae</taxon>
        <taxon>African cichlids</taxon>
        <taxon>Pseudocrenilabrinae</taxon>
        <taxon>Haplochromini</taxon>
        <taxon>Haplochromis</taxon>
    </lineage>
</organism>
<dbReference type="PANTHER" id="PTHR25466">
    <property type="entry name" value="T-LYMPHOCYTE ACTIVATION ANTIGEN"/>
    <property type="match status" value="1"/>
</dbReference>
<accession>A0A3Q2WG81</accession>
<evidence type="ECO:0000256" key="3">
    <source>
        <dbReference type="ARBA" id="ARBA00022692"/>
    </source>
</evidence>
<dbReference type="GO" id="GO:0071222">
    <property type="term" value="P:cellular response to lipopolysaccharide"/>
    <property type="evidence" value="ECO:0007669"/>
    <property type="project" value="TreeGrafter"/>
</dbReference>
<dbReference type="GO" id="GO:0006955">
    <property type="term" value="P:immune response"/>
    <property type="evidence" value="ECO:0007669"/>
    <property type="project" value="TreeGrafter"/>
</dbReference>
<evidence type="ECO:0000256" key="1">
    <source>
        <dbReference type="ARBA" id="ARBA00004251"/>
    </source>
</evidence>
<evidence type="ECO:0000256" key="5">
    <source>
        <dbReference type="ARBA" id="ARBA00022989"/>
    </source>
</evidence>
<evidence type="ECO:0000313" key="13">
    <source>
        <dbReference type="Ensembl" id="ENSHBUP00000024421.1"/>
    </source>
</evidence>
<evidence type="ECO:0000313" key="14">
    <source>
        <dbReference type="Proteomes" id="UP000264840"/>
    </source>
</evidence>
<dbReference type="SMART" id="SM00406">
    <property type="entry name" value="IGv"/>
    <property type="match status" value="1"/>
</dbReference>
<sequence length="144" mass="16093">MYRLKSVKSYTLTPLISLLLFTLSDPKAITAELGQDITLKCRAPNNNILAGVEWSRPDLEPEYVLLLRDGHFIPEDQQSSFKNRVDLQDKQMKGGDVSLILKNVTGADAGTYECRVLTQGGKRRKRAVETIRVIHLSVVDPPGE</sequence>
<comment type="subcellular location">
    <subcellularLocation>
        <location evidence="1">Cell membrane</location>
        <topology evidence="1">Single-pass type I membrane protein</topology>
    </subcellularLocation>
</comment>
<evidence type="ECO:0000256" key="6">
    <source>
        <dbReference type="ARBA" id="ARBA00023136"/>
    </source>
</evidence>
<dbReference type="Gene3D" id="2.60.40.10">
    <property type="entry name" value="Immunoglobulins"/>
    <property type="match status" value="1"/>
</dbReference>
<dbReference type="GO" id="GO:0031295">
    <property type="term" value="P:T cell costimulation"/>
    <property type="evidence" value="ECO:0007669"/>
    <property type="project" value="TreeGrafter"/>
</dbReference>
<dbReference type="GeneTree" id="ENSGT01150000288251"/>
<evidence type="ECO:0000256" key="10">
    <source>
        <dbReference type="ARBA" id="ARBA00023319"/>
    </source>
</evidence>
<keyword evidence="9" id="KW-0325">Glycoprotein</keyword>
<dbReference type="AlphaFoldDB" id="A0A3Q2WG81"/>
<keyword evidence="2" id="KW-1003">Cell membrane</keyword>
<keyword evidence="4 11" id="KW-0732">Signal</keyword>
<dbReference type="GO" id="GO:0009897">
    <property type="term" value="C:external side of plasma membrane"/>
    <property type="evidence" value="ECO:0007669"/>
    <property type="project" value="TreeGrafter"/>
</dbReference>
<evidence type="ECO:0000256" key="8">
    <source>
        <dbReference type="ARBA" id="ARBA00023170"/>
    </source>
</evidence>
<feature type="domain" description="Ig-like" evidence="12">
    <location>
        <begin position="14"/>
        <end position="129"/>
    </location>
</feature>